<comment type="caution">
    <text evidence="2">The sequence shown here is derived from an EMBL/GenBank/DDBJ whole genome shotgun (WGS) entry which is preliminary data.</text>
</comment>
<evidence type="ECO:0000313" key="3">
    <source>
        <dbReference type="Proteomes" id="UP000249135"/>
    </source>
</evidence>
<evidence type="ECO:0000313" key="2">
    <source>
        <dbReference type="EMBL" id="PZQ78422.1"/>
    </source>
</evidence>
<feature type="domain" description="DUF4189" evidence="1">
    <location>
        <begin position="78"/>
        <end position="174"/>
    </location>
</feature>
<name>A0A2W5QMD3_VARPD</name>
<dbReference type="EMBL" id="QFPP01000001">
    <property type="protein sequence ID" value="PZQ78422.1"/>
    <property type="molecule type" value="Genomic_DNA"/>
</dbReference>
<accession>A0A2W5QMD3</accession>
<reference evidence="2 3" key="1">
    <citation type="submission" date="2017-08" db="EMBL/GenBank/DDBJ databases">
        <title>Infants hospitalized years apart are colonized by the same room-sourced microbial strains.</title>
        <authorList>
            <person name="Brooks B."/>
            <person name="Olm M.R."/>
            <person name="Firek B.A."/>
            <person name="Baker R."/>
            <person name="Thomas B.C."/>
            <person name="Morowitz M.J."/>
            <person name="Banfield J.F."/>
        </authorList>
    </citation>
    <scope>NUCLEOTIDE SEQUENCE [LARGE SCALE GENOMIC DNA]</scope>
    <source>
        <strain evidence="2">S2_005_003_R2_41</strain>
    </source>
</reference>
<dbReference type="Pfam" id="PF13827">
    <property type="entry name" value="DUF4189"/>
    <property type="match status" value="1"/>
</dbReference>
<dbReference type="Proteomes" id="UP000249135">
    <property type="component" value="Unassembled WGS sequence"/>
</dbReference>
<gene>
    <name evidence="2" type="ORF">DI563_00125</name>
</gene>
<dbReference type="InterPro" id="IPR025240">
    <property type="entry name" value="DUF4189"/>
</dbReference>
<proteinExistence type="predicted"/>
<evidence type="ECO:0000259" key="1">
    <source>
        <dbReference type="Pfam" id="PF13827"/>
    </source>
</evidence>
<dbReference type="AlphaFoldDB" id="A0A2W5QMD3"/>
<protein>
    <recommendedName>
        <fullName evidence="1">DUF4189 domain-containing protein</fullName>
    </recommendedName>
</protein>
<sequence>MTRFCSALLKWIGRSVALIVLGATLGLSQEVLAQNTQCSMVCNGTDNACYRSCAGPAYEPRTSAPGAPGRRGGGGPAYGSLALSDSSGASGSSWQHPSVARADAVALRYCNQRAPAKDCRIVGRAEGGCVALALETPAIWGGATRATRAEAEAVAKAKCRQEGGRVCSIQTSFCN</sequence>
<organism evidence="2 3">
    <name type="scientific">Variovorax paradoxus</name>
    <dbReference type="NCBI Taxonomy" id="34073"/>
    <lineage>
        <taxon>Bacteria</taxon>
        <taxon>Pseudomonadati</taxon>
        <taxon>Pseudomonadota</taxon>
        <taxon>Betaproteobacteria</taxon>
        <taxon>Burkholderiales</taxon>
        <taxon>Comamonadaceae</taxon>
        <taxon>Variovorax</taxon>
    </lineage>
</organism>